<dbReference type="Proteomes" id="UP001303373">
    <property type="component" value="Chromosome 2"/>
</dbReference>
<name>A0AAQ3R9U2_9PEZI</name>
<dbReference type="PANTHER" id="PTHR37332">
    <property type="entry name" value="EXPRESSED PROTEIN"/>
    <property type="match status" value="1"/>
</dbReference>
<evidence type="ECO:0000313" key="2">
    <source>
        <dbReference type="EMBL" id="WPG98377.1"/>
    </source>
</evidence>
<organism evidence="2 3">
    <name type="scientific">Acrodontium crateriforme</name>
    <dbReference type="NCBI Taxonomy" id="150365"/>
    <lineage>
        <taxon>Eukaryota</taxon>
        <taxon>Fungi</taxon>
        <taxon>Dikarya</taxon>
        <taxon>Ascomycota</taxon>
        <taxon>Pezizomycotina</taxon>
        <taxon>Dothideomycetes</taxon>
        <taxon>Dothideomycetidae</taxon>
        <taxon>Mycosphaerellales</taxon>
        <taxon>Teratosphaeriaceae</taxon>
        <taxon>Acrodontium</taxon>
    </lineage>
</organism>
<evidence type="ECO:0000313" key="3">
    <source>
        <dbReference type="Proteomes" id="UP001303373"/>
    </source>
</evidence>
<gene>
    <name evidence="2" type="ORF">R9X50_00116700</name>
</gene>
<dbReference type="AlphaFoldDB" id="A0AAQ3R9U2"/>
<proteinExistence type="predicted"/>
<accession>A0AAQ3R9U2</accession>
<dbReference type="EMBL" id="CP138581">
    <property type="protein sequence ID" value="WPG98377.1"/>
    <property type="molecule type" value="Genomic_DNA"/>
</dbReference>
<feature type="compositionally biased region" description="Low complexity" evidence="1">
    <location>
        <begin position="116"/>
        <end position="128"/>
    </location>
</feature>
<feature type="compositionally biased region" description="Polar residues" evidence="1">
    <location>
        <begin position="82"/>
        <end position="91"/>
    </location>
</feature>
<reference evidence="2 3" key="1">
    <citation type="submission" date="2023-11" db="EMBL/GenBank/DDBJ databases">
        <title>An acidophilic fungus is an integral part of prey digestion in a carnivorous sundew plant.</title>
        <authorList>
            <person name="Tsai I.J."/>
        </authorList>
    </citation>
    <scope>NUCLEOTIDE SEQUENCE [LARGE SCALE GENOMIC DNA]</scope>
    <source>
        <strain evidence="2">169a</strain>
    </source>
</reference>
<feature type="region of interest" description="Disordered" evidence="1">
    <location>
        <begin position="67"/>
        <end position="210"/>
    </location>
</feature>
<keyword evidence="3" id="KW-1185">Reference proteome</keyword>
<evidence type="ECO:0000256" key="1">
    <source>
        <dbReference type="SAM" id="MobiDB-lite"/>
    </source>
</evidence>
<feature type="compositionally biased region" description="Low complexity" evidence="1">
    <location>
        <begin position="146"/>
        <end position="160"/>
    </location>
</feature>
<protein>
    <submittedName>
        <fullName evidence="2">Uncharacterized protein</fullName>
    </submittedName>
</protein>
<feature type="region of interest" description="Disordered" evidence="1">
    <location>
        <begin position="22"/>
        <end position="47"/>
    </location>
</feature>
<sequence>MLSPSNVLGRLAGKRHVDEIIARDSQTASPLWEEPPRKASTAHSRNSSLLSLASSLVESGDGVRRSISLQSNRTPSRPVASRFSSENNVNWPLSPESPDQLHPKSASPPTPRARARLSFSARSLSQRFKSTDKLPIFTSSEQLDGSTSIPPIPSTSFSPPLGSGSTTMLATSIPRRTPPDRPSLPTNQSSFSRDPPTQFGPLPNGGQLQLSSTISAPSTVASAAGTYSPSAIYQMIHETGTKRIATFDYMRKIHEGDVYYFGALQHNTASLSTLPSLHQVKLGRRATNYMVLGYSLPTQMELNSGSALEYLKALSALLQEFETYQTLVGFDSSGSSLSRGRVGQMFKSGMGLGNRSGRGRRSSATTDNLTLEMSKMNMLGHQGDSSGLRDSHVNPSGHEFELLLTPHLPFDPDFNTTFATLCDTLVDTYARLLDLVSTTEVCTPAVSDAFSKADKLVRKILISNIVREFEDSTRAGVKSEVAGLGRLVLGGLC</sequence>
<dbReference type="PANTHER" id="PTHR37332:SF1">
    <property type="entry name" value="ELMO DOMAIN-CONTAINING PROTEIN"/>
    <property type="match status" value="1"/>
</dbReference>